<dbReference type="EMBL" id="CP003969">
    <property type="protein sequence ID" value="AGP42095.1"/>
    <property type="molecule type" value="Genomic_DNA"/>
</dbReference>
<gene>
    <name evidence="1" type="ORF">SCE1572_50900</name>
</gene>
<protein>
    <submittedName>
        <fullName evidence="1">Uncharacterized protein</fullName>
    </submittedName>
</protein>
<dbReference type="Proteomes" id="UP000014803">
    <property type="component" value="Chromosome"/>
</dbReference>
<reference evidence="1 2" key="1">
    <citation type="journal article" date="2013" name="Sci. Rep.">
        <title>Extraordinary expansion of a Sorangium cellulosum genome from an alkaline milieu.</title>
        <authorList>
            <person name="Han K."/>
            <person name="Li Z.F."/>
            <person name="Peng R."/>
            <person name="Zhu L.P."/>
            <person name="Zhou T."/>
            <person name="Wang L.G."/>
            <person name="Li S.G."/>
            <person name="Zhang X.B."/>
            <person name="Hu W."/>
            <person name="Wu Z.H."/>
            <person name="Qin N."/>
            <person name="Li Y.Z."/>
        </authorList>
    </citation>
    <scope>NUCLEOTIDE SEQUENCE [LARGE SCALE GENOMIC DNA]</scope>
    <source>
        <strain evidence="1 2">So0157-2</strain>
    </source>
</reference>
<dbReference type="KEGG" id="scu:SCE1572_50900"/>
<dbReference type="HOGENOM" id="CLU_1833913_0_0_7"/>
<evidence type="ECO:0000313" key="2">
    <source>
        <dbReference type="Proteomes" id="UP000014803"/>
    </source>
</evidence>
<evidence type="ECO:0000313" key="1">
    <source>
        <dbReference type="EMBL" id="AGP42095.1"/>
    </source>
</evidence>
<proteinExistence type="predicted"/>
<sequence length="140" mass="15180">MIKASIRSSGVIASGSTIFGSTFSGSYRKSHTYLHSMSVYAGSNFSISFFASGTTHDANSSAQNRYVELAFLTRQLTTSSTLKNLFGRSYQPLHSPPSLSRHCTLPTSSLGSLPANHLCALHFMYHLLYSFASEDGIDAI</sequence>
<accession>S4YCH2</accession>
<name>S4YCH2_SORCE</name>
<dbReference type="AlphaFoldDB" id="S4YCH2"/>
<organism evidence="1 2">
    <name type="scientific">Sorangium cellulosum So0157-2</name>
    <dbReference type="NCBI Taxonomy" id="1254432"/>
    <lineage>
        <taxon>Bacteria</taxon>
        <taxon>Pseudomonadati</taxon>
        <taxon>Myxococcota</taxon>
        <taxon>Polyangia</taxon>
        <taxon>Polyangiales</taxon>
        <taxon>Polyangiaceae</taxon>
        <taxon>Sorangium</taxon>
    </lineage>
</organism>